<dbReference type="Pfam" id="PF13649">
    <property type="entry name" value="Methyltransf_25"/>
    <property type="match status" value="1"/>
</dbReference>
<dbReference type="InterPro" id="IPR041698">
    <property type="entry name" value="Methyltransf_25"/>
</dbReference>
<keyword evidence="2" id="KW-0808">Transferase</keyword>
<protein>
    <submittedName>
        <fullName evidence="2">Class I SAM-dependent methyltransferase</fullName>
    </submittedName>
</protein>
<name>A0ABY7ZMA9_9ACTN</name>
<keyword evidence="2" id="KW-0489">Methyltransferase</keyword>
<keyword evidence="3" id="KW-1185">Reference proteome</keyword>
<organism evidence="2 3">
    <name type="scientific">Micromonospora cathayae</name>
    <dbReference type="NCBI Taxonomy" id="3028804"/>
    <lineage>
        <taxon>Bacteria</taxon>
        <taxon>Bacillati</taxon>
        <taxon>Actinomycetota</taxon>
        <taxon>Actinomycetes</taxon>
        <taxon>Micromonosporales</taxon>
        <taxon>Micromonosporaceae</taxon>
        <taxon>Micromonospora</taxon>
    </lineage>
</organism>
<dbReference type="CDD" id="cd02440">
    <property type="entry name" value="AdoMet_MTases"/>
    <property type="match status" value="1"/>
</dbReference>
<evidence type="ECO:0000313" key="2">
    <source>
        <dbReference type="EMBL" id="WDZ83576.1"/>
    </source>
</evidence>
<evidence type="ECO:0000259" key="1">
    <source>
        <dbReference type="Pfam" id="PF13649"/>
    </source>
</evidence>
<dbReference type="EMBL" id="CP118615">
    <property type="protein sequence ID" value="WDZ83576.1"/>
    <property type="molecule type" value="Genomic_DNA"/>
</dbReference>
<dbReference type="Gene3D" id="3.40.50.150">
    <property type="entry name" value="Vaccinia Virus protein VP39"/>
    <property type="match status" value="1"/>
</dbReference>
<sequence>MTSTALTPVAEFTDAPGDAVESSYRKLVRGLWDDGRLTEAALPTVPELVRALGTVGRDRRGHLAVLLGLLAEVEPEQDARPVHEAVRAGLAGYLDQLAAATDDYPFRLALLYLLAHFPADAAAIRPVVAGLRLDEDDLTRLERCLQQLDPDAPDLGRVWPAPSAWSLTEAERALDRKWISQLTPEQVRITWRNDTDSLLGYAGAKARWAVGNGDPVQLPGTVDTVPAGPAAPAGAPRHLAVLRCPVCRSGGLTADTGTDTGTVRCTDCATRYGMRNGCLDLSAGIDEKTTTVVADVLQESAVLENIAISYESRIRPAFLRVMGGNWSGGVTPVDEDRYLDDHVRPVDGPVLDLAAGSGRWTEVLARRFGADRVIGLDVNMSMLSCLRRRLPDVLAVRASALALPFADASLGAVNCWNALQALPDAAEAIAEVGRCLRPGGTFTVMTFRPSEDPVYAHFQMLHRFPSRPQQLLLFPPELIEGWLAAAGLTVRHRGGSGTFVFLTAVRGADRGE</sequence>
<dbReference type="Proteomes" id="UP001219605">
    <property type="component" value="Chromosome"/>
</dbReference>
<reference evidence="2 3" key="1">
    <citation type="submission" date="2023-02" db="EMBL/GenBank/DDBJ databases">
        <authorList>
            <person name="Mo P."/>
        </authorList>
    </citation>
    <scope>NUCLEOTIDE SEQUENCE [LARGE SCALE GENOMIC DNA]</scope>
    <source>
        <strain evidence="2 3">HUAS 3</strain>
    </source>
</reference>
<proteinExistence type="predicted"/>
<dbReference type="GO" id="GO:0032259">
    <property type="term" value="P:methylation"/>
    <property type="evidence" value="ECO:0007669"/>
    <property type="project" value="UniProtKB-KW"/>
</dbReference>
<evidence type="ECO:0000313" key="3">
    <source>
        <dbReference type="Proteomes" id="UP001219605"/>
    </source>
</evidence>
<dbReference type="PANTHER" id="PTHR43591:SF24">
    <property type="entry name" value="2-METHOXY-6-POLYPRENYL-1,4-BENZOQUINOL METHYLASE, MITOCHONDRIAL"/>
    <property type="match status" value="1"/>
</dbReference>
<dbReference type="SUPFAM" id="SSF53335">
    <property type="entry name" value="S-adenosyl-L-methionine-dependent methyltransferases"/>
    <property type="match status" value="1"/>
</dbReference>
<feature type="domain" description="Methyltransferase" evidence="1">
    <location>
        <begin position="350"/>
        <end position="440"/>
    </location>
</feature>
<dbReference type="RefSeq" id="WP_275030134.1">
    <property type="nucleotide sequence ID" value="NZ_CP118615.1"/>
</dbReference>
<accession>A0ABY7ZMA9</accession>
<gene>
    <name evidence="2" type="ORF">PVK37_24390</name>
</gene>
<dbReference type="GO" id="GO:0008168">
    <property type="term" value="F:methyltransferase activity"/>
    <property type="evidence" value="ECO:0007669"/>
    <property type="project" value="UniProtKB-KW"/>
</dbReference>
<dbReference type="InterPro" id="IPR029063">
    <property type="entry name" value="SAM-dependent_MTases_sf"/>
</dbReference>
<dbReference type="PANTHER" id="PTHR43591">
    <property type="entry name" value="METHYLTRANSFERASE"/>
    <property type="match status" value="1"/>
</dbReference>